<keyword evidence="2" id="KW-0812">Transmembrane</keyword>
<accession>A0A6A2WH14</accession>
<evidence type="ECO:0000313" key="3">
    <source>
        <dbReference type="EMBL" id="KAE8657868.1"/>
    </source>
</evidence>
<dbReference type="Proteomes" id="UP000436088">
    <property type="component" value="Unassembled WGS sequence"/>
</dbReference>
<proteinExistence type="predicted"/>
<comment type="caution">
    <text evidence="3">The sequence shown here is derived from an EMBL/GenBank/DDBJ whole genome shotgun (WGS) entry which is preliminary data.</text>
</comment>
<evidence type="ECO:0000313" key="4">
    <source>
        <dbReference type="Proteomes" id="UP000436088"/>
    </source>
</evidence>
<feature type="region of interest" description="Disordered" evidence="1">
    <location>
        <begin position="290"/>
        <end position="332"/>
    </location>
</feature>
<keyword evidence="2" id="KW-0472">Membrane</keyword>
<dbReference type="PANTHER" id="PTHR33780">
    <property type="entry name" value="EXPRESSED PROTEIN"/>
    <property type="match status" value="1"/>
</dbReference>
<organism evidence="3 4">
    <name type="scientific">Hibiscus syriacus</name>
    <name type="common">Rose of Sharon</name>
    <dbReference type="NCBI Taxonomy" id="106335"/>
    <lineage>
        <taxon>Eukaryota</taxon>
        <taxon>Viridiplantae</taxon>
        <taxon>Streptophyta</taxon>
        <taxon>Embryophyta</taxon>
        <taxon>Tracheophyta</taxon>
        <taxon>Spermatophyta</taxon>
        <taxon>Magnoliopsida</taxon>
        <taxon>eudicotyledons</taxon>
        <taxon>Gunneridae</taxon>
        <taxon>Pentapetalae</taxon>
        <taxon>rosids</taxon>
        <taxon>malvids</taxon>
        <taxon>Malvales</taxon>
        <taxon>Malvaceae</taxon>
        <taxon>Malvoideae</taxon>
        <taxon>Hibiscus</taxon>
    </lineage>
</organism>
<evidence type="ECO:0000256" key="1">
    <source>
        <dbReference type="SAM" id="MobiDB-lite"/>
    </source>
</evidence>
<feature type="transmembrane region" description="Helical" evidence="2">
    <location>
        <begin position="184"/>
        <end position="203"/>
    </location>
</feature>
<protein>
    <submittedName>
        <fullName evidence="3">CAP</fullName>
    </submittedName>
</protein>
<keyword evidence="2" id="KW-1133">Transmembrane helix</keyword>
<dbReference type="AlphaFoldDB" id="A0A6A2WH14"/>
<evidence type="ECO:0000256" key="2">
    <source>
        <dbReference type="SAM" id="Phobius"/>
    </source>
</evidence>
<dbReference type="EMBL" id="VEPZ02001750">
    <property type="protein sequence ID" value="KAE8657868.1"/>
    <property type="molecule type" value="Genomic_DNA"/>
</dbReference>
<dbReference type="PANTHER" id="PTHR33780:SF3">
    <property type="entry name" value="EXPRESSED PROTEIN"/>
    <property type="match status" value="1"/>
</dbReference>
<sequence>MLRSTVKNVQLFPAVRFLFFRGIFPTLCSGNPGHGFNMLILVPRSYHVYLTAHLPSNATPQNINDQDDDDDDGKAMRVFIIILITLLVLTVTIIALVVAHKHWQKKKRQQEQARFLKLFEEGDDIEDELGLGTTWMVFTFTAYCCIHSSPPPTQKKKKQTREVPEDAITKYGLVDVVAAGGSSLFLSIIAVRLSISLFTILMVTPRVIIAIRFEFGQTDYGIGIRTSKNINHFKFWSKEVNGQSGRVGRPGRVGSDRSNRFKIGQTGFQPLTLPAAAREASSGELDFNSAEYLTAPPPHAPPSTETKVEDEQDGGFNLTAGGRTGRWNQTLK</sequence>
<feature type="transmembrane region" description="Helical" evidence="2">
    <location>
        <begin position="78"/>
        <end position="99"/>
    </location>
</feature>
<keyword evidence="4" id="KW-1185">Reference proteome</keyword>
<name>A0A6A2WH14_HIBSY</name>
<gene>
    <name evidence="3" type="ORF">F3Y22_tig00116978pilonHSYRG00038</name>
</gene>
<reference evidence="3" key="1">
    <citation type="submission" date="2019-09" db="EMBL/GenBank/DDBJ databases">
        <title>Draft genome information of white flower Hibiscus syriacus.</title>
        <authorList>
            <person name="Kim Y.-M."/>
        </authorList>
    </citation>
    <scope>NUCLEOTIDE SEQUENCE [LARGE SCALE GENOMIC DNA]</scope>
    <source>
        <strain evidence="3">YM2019G1</strain>
    </source>
</reference>